<dbReference type="AlphaFoldDB" id="A0A2T3A3Z7"/>
<gene>
    <name evidence="2" type="ORF">BD289DRAFT_14941</name>
</gene>
<feature type="compositionally biased region" description="Basic residues" evidence="1">
    <location>
        <begin position="81"/>
        <end position="94"/>
    </location>
</feature>
<sequence>MMKSSVALGTAPAVGSQHHGWACSRPSSLGPDLVSSESQRARGSRMQARHAAFACKRMGVDALVPTRVDREGRFVRPSTQPRRRRQRQRRRRWLCGKAIHETPCDSGHTGRSKRGARQSVDGAGGTLRGLPSTAEQAQLRCCGWLKPICTRHCYGVMPTAMLPLPDRFRRPSSTPPAQPHRSSPGTAPGPLLASAGSVLVQCPGRHTPLAHVDRKGTRPRGRQAEAAESANVHLHTCSAGLVLCPLHPVSGSSLSASRSMSVFCSARLRSSVFWPPSSQVNVVLVC</sequence>
<reference evidence="2 3" key="1">
    <citation type="journal article" date="2018" name="Mycol. Prog.">
        <title>Coniella lustricola, a new species from submerged detritus.</title>
        <authorList>
            <person name="Raudabaugh D.B."/>
            <person name="Iturriaga T."/>
            <person name="Carver A."/>
            <person name="Mondo S."/>
            <person name="Pangilinan J."/>
            <person name="Lipzen A."/>
            <person name="He G."/>
            <person name="Amirebrahimi M."/>
            <person name="Grigoriev I.V."/>
            <person name="Miller A.N."/>
        </authorList>
    </citation>
    <scope>NUCLEOTIDE SEQUENCE [LARGE SCALE GENOMIC DNA]</scope>
    <source>
        <strain evidence="2 3">B22-T-1</strain>
    </source>
</reference>
<dbReference type="InParanoid" id="A0A2T3A3Z7"/>
<keyword evidence="3" id="KW-1185">Reference proteome</keyword>
<organism evidence="2 3">
    <name type="scientific">Coniella lustricola</name>
    <dbReference type="NCBI Taxonomy" id="2025994"/>
    <lineage>
        <taxon>Eukaryota</taxon>
        <taxon>Fungi</taxon>
        <taxon>Dikarya</taxon>
        <taxon>Ascomycota</taxon>
        <taxon>Pezizomycotina</taxon>
        <taxon>Sordariomycetes</taxon>
        <taxon>Sordariomycetidae</taxon>
        <taxon>Diaporthales</taxon>
        <taxon>Schizoparmaceae</taxon>
        <taxon>Coniella</taxon>
    </lineage>
</organism>
<feature type="region of interest" description="Disordered" evidence="1">
    <location>
        <begin position="165"/>
        <end position="190"/>
    </location>
</feature>
<name>A0A2T3A3Z7_9PEZI</name>
<proteinExistence type="predicted"/>
<dbReference type="Proteomes" id="UP000241462">
    <property type="component" value="Unassembled WGS sequence"/>
</dbReference>
<feature type="region of interest" description="Disordered" evidence="1">
    <location>
        <begin position="1"/>
        <end position="44"/>
    </location>
</feature>
<accession>A0A2T3A3Z7</accession>
<evidence type="ECO:0000256" key="1">
    <source>
        <dbReference type="SAM" id="MobiDB-lite"/>
    </source>
</evidence>
<feature type="region of interest" description="Disordered" evidence="1">
    <location>
        <begin position="71"/>
        <end position="130"/>
    </location>
</feature>
<dbReference type="EMBL" id="KZ678478">
    <property type="protein sequence ID" value="PSR82403.1"/>
    <property type="molecule type" value="Genomic_DNA"/>
</dbReference>
<protein>
    <submittedName>
        <fullName evidence="2">Uncharacterized protein</fullName>
    </submittedName>
</protein>
<evidence type="ECO:0000313" key="2">
    <source>
        <dbReference type="EMBL" id="PSR82403.1"/>
    </source>
</evidence>
<evidence type="ECO:0000313" key="3">
    <source>
        <dbReference type="Proteomes" id="UP000241462"/>
    </source>
</evidence>